<feature type="region of interest" description="Disordered" evidence="1">
    <location>
        <begin position="75"/>
        <end position="107"/>
    </location>
</feature>
<dbReference type="VEuPathDB" id="VectorBase:GPAI022928"/>
<feature type="compositionally biased region" description="Basic and acidic residues" evidence="1">
    <location>
        <begin position="95"/>
        <end position="107"/>
    </location>
</feature>
<evidence type="ECO:0000313" key="2">
    <source>
        <dbReference type="EnsemblMetazoa" id="GPAI022928-PA"/>
    </source>
</evidence>
<accession>A0A1A9ZRN9</accession>
<reference evidence="3" key="1">
    <citation type="submission" date="2014-03" db="EMBL/GenBank/DDBJ databases">
        <authorList>
            <person name="Aksoy S."/>
            <person name="Warren W."/>
            <person name="Wilson R.K."/>
        </authorList>
    </citation>
    <scope>NUCLEOTIDE SEQUENCE [LARGE SCALE GENOMIC DNA]</scope>
    <source>
        <strain evidence="3">IAEA</strain>
    </source>
</reference>
<protein>
    <submittedName>
        <fullName evidence="2">Uncharacterized protein</fullName>
    </submittedName>
</protein>
<evidence type="ECO:0000256" key="1">
    <source>
        <dbReference type="SAM" id="MobiDB-lite"/>
    </source>
</evidence>
<reference evidence="2" key="2">
    <citation type="submission" date="2020-05" db="UniProtKB">
        <authorList>
            <consortium name="EnsemblMetazoa"/>
        </authorList>
    </citation>
    <scope>IDENTIFICATION</scope>
    <source>
        <strain evidence="2">IAEA</strain>
    </source>
</reference>
<dbReference type="AlphaFoldDB" id="A0A1A9ZRN9"/>
<keyword evidence="3" id="KW-1185">Reference proteome</keyword>
<evidence type="ECO:0000313" key="3">
    <source>
        <dbReference type="Proteomes" id="UP000092445"/>
    </source>
</evidence>
<sequence>MQAGLETSSNTITHHLQSLWFVSSTTSLIPTSGSPSITSVMSDNNPLIFQGVDTQIEIPSSVLYPPPVETTIKSYATGPIDRSISAESRGAESSFTERRKESGERQDYGTVTLPISGIFCDNDEDGSDDDDAHMFIAKFPTVLKSIADLSALHSKSV</sequence>
<dbReference type="Proteomes" id="UP000092445">
    <property type="component" value="Unassembled WGS sequence"/>
</dbReference>
<proteinExistence type="predicted"/>
<name>A0A1A9ZRN9_GLOPL</name>
<organism evidence="2 3">
    <name type="scientific">Glossina pallidipes</name>
    <name type="common">Tsetse fly</name>
    <dbReference type="NCBI Taxonomy" id="7398"/>
    <lineage>
        <taxon>Eukaryota</taxon>
        <taxon>Metazoa</taxon>
        <taxon>Ecdysozoa</taxon>
        <taxon>Arthropoda</taxon>
        <taxon>Hexapoda</taxon>
        <taxon>Insecta</taxon>
        <taxon>Pterygota</taxon>
        <taxon>Neoptera</taxon>
        <taxon>Endopterygota</taxon>
        <taxon>Diptera</taxon>
        <taxon>Brachycera</taxon>
        <taxon>Muscomorpha</taxon>
        <taxon>Hippoboscoidea</taxon>
        <taxon>Glossinidae</taxon>
        <taxon>Glossina</taxon>
    </lineage>
</organism>
<dbReference type="EnsemblMetazoa" id="GPAI022928-RA">
    <property type="protein sequence ID" value="GPAI022928-PA"/>
    <property type="gene ID" value="GPAI022928"/>
</dbReference>